<keyword evidence="4 7" id="KW-0812">Transmembrane</keyword>
<dbReference type="EMBL" id="AP022345">
    <property type="protein sequence ID" value="BBU69605.1"/>
    <property type="molecule type" value="Genomic_DNA"/>
</dbReference>
<evidence type="ECO:0000256" key="1">
    <source>
        <dbReference type="ARBA" id="ARBA00004651"/>
    </source>
</evidence>
<sequence length="219" mass="24386">MIHSDAMDPAWWVTGFLIASWYYLGCLGSVKGLLSDIRIRWPALLIATLSLMVLWHIRATVLPGLSLHLLGATLCTLVFGYRLALIPLTATLLLAQFTAAGDWRTLGLNACILVLWPVAISRLVAYLVDRLPSNLFVFIFVGGFFGGAAVVVSTGWLLTLTLWLTQLYPWGPLLEDYAAYWLLVAFSEAWLTGMLLTVMVVYRPALVRMFDSTRYIDNA</sequence>
<dbReference type="InterPro" id="IPR002751">
    <property type="entry name" value="CbiM/NikMN"/>
</dbReference>
<comment type="subcellular location">
    <subcellularLocation>
        <location evidence="1">Cell membrane</location>
        <topology evidence="1">Multi-pass membrane protein</topology>
    </subcellularLocation>
</comment>
<dbReference type="AlphaFoldDB" id="A0A7R6R7F0"/>
<keyword evidence="6 7" id="KW-0472">Membrane</keyword>
<dbReference type="Gene3D" id="1.10.1760.20">
    <property type="match status" value="1"/>
</dbReference>
<dbReference type="Proteomes" id="UP000463961">
    <property type="component" value="Chromosome"/>
</dbReference>
<evidence type="ECO:0000256" key="7">
    <source>
        <dbReference type="SAM" id="Phobius"/>
    </source>
</evidence>
<proteinExistence type="predicted"/>
<dbReference type="OrthoDB" id="5297929at2"/>
<evidence type="ECO:0000256" key="6">
    <source>
        <dbReference type="ARBA" id="ARBA00023136"/>
    </source>
</evidence>
<keyword evidence="5 7" id="KW-1133">Transmembrane helix</keyword>
<reference evidence="9" key="1">
    <citation type="submission" date="2020-01" db="EMBL/GenBank/DDBJ databases">
        <title>Phosphoaccumulans saitamaens gen. nov., sp. nov., a polyphosphate accumulating bacterium isolated from surface river water.</title>
        <authorList>
            <person name="Watanabe K."/>
            <person name="Suda W."/>
        </authorList>
    </citation>
    <scope>NUCLEOTIDE SEQUENCE [LARGE SCALE GENOMIC DNA]</scope>
    <source>
        <strain evidence="9">ICHIAU1</strain>
    </source>
</reference>
<gene>
    <name evidence="8" type="ORF">ICHIAU1_18880</name>
</gene>
<dbReference type="GO" id="GO:0000041">
    <property type="term" value="P:transition metal ion transport"/>
    <property type="evidence" value="ECO:0007669"/>
    <property type="project" value="InterPro"/>
</dbReference>
<name>A0A7R6R7F0_9RHOO</name>
<accession>A0A7R6R7F0</accession>
<keyword evidence="3" id="KW-1003">Cell membrane</keyword>
<dbReference type="Pfam" id="PF01891">
    <property type="entry name" value="CbiM"/>
    <property type="match status" value="1"/>
</dbReference>
<dbReference type="GO" id="GO:0005886">
    <property type="term" value="C:plasma membrane"/>
    <property type="evidence" value="ECO:0007669"/>
    <property type="project" value="UniProtKB-SubCell"/>
</dbReference>
<feature type="transmembrane region" description="Helical" evidence="7">
    <location>
        <begin position="135"/>
        <end position="158"/>
    </location>
</feature>
<feature type="transmembrane region" description="Helical" evidence="7">
    <location>
        <begin position="12"/>
        <end position="33"/>
    </location>
</feature>
<feature type="transmembrane region" description="Helical" evidence="7">
    <location>
        <begin position="106"/>
        <end position="128"/>
    </location>
</feature>
<evidence type="ECO:0000256" key="4">
    <source>
        <dbReference type="ARBA" id="ARBA00022692"/>
    </source>
</evidence>
<keyword evidence="2" id="KW-0813">Transport</keyword>
<evidence type="ECO:0000256" key="2">
    <source>
        <dbReference type="ARBA" id="ARBA00022448"/>
    </source>
</evidence>
<evidence type="ECO:0000256" key="5">
    <source>
        <dbReference type="ARBA" id="ARBA00022989"/>
    </source>
</evidence>
<feature type="transmembrane region" description="Helical" evidence="7">
    <location>
        <begin position="178"/>
        <end position="202"/>
    </location>
</feature>
<feature type="transmembrane region" description="Helical" evidence="7">
    <location>
        <begin position="39"/>
        <end position="57"/>
    </location>
</feature>
<organism evidence="8 9">
    <name type="scientific">Fluviibacter phosphoraccumulans</name>
    <dbReference type="NCBI Taxonomy" id="1751046"/>
    <lineage>
        <taxon>Bacteria</taxon>
        <taxon>Pseudomonadati</taxon>
        <taxon>Pseudomonadota</taxon>
        <taxon>Betaproteobacteria</taxon>
        <taxon>Rhodocyclales</taxon>
        <taxon>Fluviibacteraceae</taxon>
        <taxon>Fluviibacter</taxon>
    </lineage>
</organism>
<evidence type="ECO:0000256" key="3">
    <source>
        <dbReference type="ARBA" id="ARBA00022475"/>
    </source>
</evidence>
<dbReference type="RefSeq" id="WP_162049694.1">
    <property type="nucleotide sequence ID" value="NZ_AP022345.1"/>
</dbReference>
<evidence type="ECO:0000313" key="8">
    <source>
        <dbReference type="EMBL" id="BBU69605.1"/>
    </source>
</evidence>
<protein>
    <recommendedName>
        <fullName evidence="10">Energy-coupling factor ABC transporter permease</fullName>
    </recommendedName>
</protein>
<evidence type="ECO:0000313" key="9">
    <source>
        <dbReference type="Proteomes" id="UP000463961"/>
    </source>
</evidence>
<feature type="transmembrane region" description="Helical" evidence="7">
    <location>
        <begin position="69"/>
        <end position="94"/>
    </location>
</feature>
<evidence type="ECO:0008006" key="10">
    <source>
        <dbReference type="Google" id="ProtNLM"/>
    </source>
</evidence>
<keyword evidence="9" id="KW-1185">Reference proteome</keyword>